<organism evidence="5 6">
    <name type="scientific">Streptococcus varani</name>
    <dbReference type="NCBI Taxonomy" id="1608583"/>
    <lineage>
        <taxon>Bacteria</taxon>
        <taxon>Bacillati</taxon>
        <taxon>Bacillota</taxon>
        <taxon>Bacilli</taxon>
        <taxon>Lactobacillales</taxon>
        <taxon>Streptococcaceae</taxon>
        <taxon>Streptococcus</taxon>
    </lineage>
</organism>
<dbReference type="OrthoDB" id="369398at2"/>
<reference evidence="6" key="1">
    <citation type="submission" date="2015-03" db="EMBL/GenBank/DDBJ databases">
        <authorList>
            <person name="Urmite Genomes"/>
        </authorList>
    </citation>
    <scope>NUCLEOTIDE SEQUENCE [LARGE SCALE GENOMIC DNA]</scope>
    <source>
        <strain evidence="6">FF10</strain>
    </source>
</reference>
<dbReference type="EMBL" id="CTEN01000001">
    <property type="protein sequence ID" value="CQR23710.1"/>
    <property type="molecule type" value="Genomic_DNA"/>
</dbReference>
<gene>
    <name evidence="5" type="ORF">BN1356_00077</name>
</gene>
<evidence type="ECO:0000313" key="6">
    <source>
        <dbReference type="Proteomes" id="UP000198604"/>
    </source>
</evidence>
<protein>
    <submittedName>
        <fullName evidence="5">BglG family transcriptional antiterminator</fullName>
    </submittedName>
</protein>
<dbReference type="InterPro" id="IPR036388">
    <property type="entry name" value="WH-like_DNA-bd_sf"/>
</dbReference>
<keyword evidence="6" id="KW-1185">Reference proteome</keyword>
<keyword evidence="2" id="KW-0805">Transcription regulation</keyword>
<dbReference type="STRING" id="1608583.BN1356_00077"/>
<dbReference type="SUPFAM" id="SSF63520">
    <property type="entry name" value="PTS-regulatory domain, PRD"/>
    <property type="match status" value="1"/>
</dbReference>
<name>A0A0E4H2I9_9STRE</name>
<accession>A0A0E4H2I9</accession>
<evidence type="ECO:0000313" key="5">
    <source>
        <dbReference type="EMBL" id="CQR23710.1"/>
    </source>
</evidence>
<keyword evidence="1" id="KW-0677">Repeat</keyword>
<evidence type="ECO:0000256" key="3">
    <source>
        <dbReference type="ARBA" id="ARBA00023163"/>
    </source>
</evidence>
<evidence type="ECO:0000256" key="1">
    <source>
        <dbReference type="ARBA" id="ARBA00022737"/>
    </source>
</evidence>
<dbReference type="InterPro" id="IPR036634">
    <property type="entry name" value="PRD_sf"/>
</dbReference>
<dbReference type="Proteomes" id="UP000198604">
    <property type="component" value="Unassembled WGS sequence"/>
</dbReference>
<sequence length="549" mass="63693">MILLDKKSYHLLSYLVNLNEPETVMTISKELGQSRRKIYYHLEKINEVLPEQVEQIVSYPRVGILLTGEQKKICQELLDELDDYSYVMSVGERLQLTLTYIAISKERVTIEKLMALHDVSRNTILNDLNDIRNKLSNEEYDIHLRVTKARGYYLECHPLSKIQYLYRLLYSIYTEGNRGFIAIVKEKILDLTEFGRYFSDEVNHYLSIKISSAQERMGKKINPNDSQFMVQILPYLLLSYKSIDLTDQERDFVRKEFASTWQRIEFVLATEIAEELTAQFDLQLDTIEISLVAMLLLSFRKDQDVHLDSKDYAEMKENLKLFLQHLQVNFGFAFNNYSGLLDQLLMHCKAMIYRKTYGILSINPLTNHIIGKYPELYTATQKSIYILEQAWRIKMSDSDIAYIAIHLGGELENSKSSYSKKSVTLVCDEGVGVQKLLLSQCKQCLPNCDINIFTSEQFYSVSDILETDMVVTTGDALETKFPSILIHPILSINDMVRLLRFSKTNSGQVESNFSQELVKYLQAYVPECQERHALVAKIEHLVRQELIED</sequence>
<dbReference type="CDD" id="cd05568">
    <property type="entry name" value="PTS_IIB_bgl_like"/>
    <property type="match status" value="1"/>
</dbReference>
<dbReference type="PANTHER" id="PTHR30185">
    <property type="entry name" value="CRYPTIC BETA-GLUCOSIDE BGL OPERON ANTITERMINATOR"/>
    <property type="match status" value="1"/>
</dbReference>
<evidence type="ECO:0000256" key="2">
    <source>
        <dbReference type="ARBA" id="ARBA00023015"/>
    </source>
</evidence>
<dbReference type="InterPro" id="IPR050661">
    <property type="entry name" value="BglG_antiterminators"/>
</dbReference>
<keyword evidence="3" id="KW-0804">Transcription</keyword>
<dbReference type="InterPro" id="IPR011608">
    <property type="entry name" value="PRD"/>
</dbReference>
<dbReference type="PANTHER" id="PTHR30185:SF18">
    <property type="entry name" value="TRANSCRIPTIONAL REGULATOR MTLR"/>
    <property type="match status" value="1"/>
</dbReference>
<proteinExistence type="predicted"/>
<dbReference type="RefSeq" id="WP_093649463.1">
    <property type="nucleotide sequence ID" value="NZ_CTEN01000001.1"/>
</dbReference>
<dbReference type="PROSITE" id="PS51372">
    <property type="entry name" value="PRD_2"/>
    <property type="match status" value="1"/>
</dbReference>
<dbReference type="Gene3D" id="1.10.10.10">
    <property type="entry name" value="Winged helix-like DNA-binding domain superfamily/Winged helix DNA-binding domain"/>
    <property type="match status" value="1"/>
</dbReference>
<dbReference type="AlphaFoldDB" id="A0A0E4H2I9"/>
<dbReference type="GO" id="GO:0006355">
    <property type="term" value="P:regulation of DNA-templated transcription"/>
    <property type="evidence" value="ECO:0007669"/>
    <property type="project" value="InterPro"/>
</dbReference>
<evidence type="ECO:0000259" key="4">
    <source>
        <dbReference type="PROSITE" id="PS51372"/>
    </source>
</evidence>
<feature type="domain" description="PRD" evidence="4">
    <location>
        <begin position="306"/>
        <end position="417"/>
    </location>
</feature>
<dbReference type="Gene3D" id="1.10.1790.10">
    <property type="entry name" value="PRD domain"/>
    <property type="match status" value="1"/>
</dbReference>
<dbReference type="Pfam" id="PF00874">
    <property type="entry name" value="PRD"/>
    <property type="match status" value="1"/>
</dbReference>